<dbReference type="Gene3D" id="3.10.450.620">
    <property type="entry name" value="JHP933, nucleotidyltransferase-like core domain"/>
    <property type="match status" value="1"/>
</dbReference>
<reference evidence="1 2" key="1">
    <citation type="journal article" date="2004" name="Int. J. Syst. Evol. Microbiol.">
        <title>Kaistella koreensis gen. nov., sp. nov., a novel member of the Chryseobacterium-Bergeyella-Riemerella branch.</title>
        <authorList>
            <person name="Kim M.K."/>
            <person name="Im W.T."/>
            <person name="Shin Y.K."/>
            <person name="Lim J.H."/>
            <person name="Kim S.H."/>
            <person name="Lee B.C."/>
            <person name="Park M.Y."/>
            <person name="Lee K.Y."/>
            <person name="Lee S.T."/>
        </authorList>
    </citation>
    <scope>NUCLEOTIDE SEQUENCE [LARGE SCALE GENOMIC DNA]</scope>
    <source>
        <strain evidence="1 2">CCUG 49689</strain>
    </source>
</reference>
<name>A0A0J7IWA3_9FLAO</name>
<evidence type="ECO:0000313" key="2">
    <source>
        <dbReference type="Proteomes" id="UP000035900"/>
    </source>
</evidence>
<dbReference type="AlphaFoldDB" id="A0A0J7IWA3"/>
<dbReference type="OrthoDB" id="9796281at2"/>
<evidence type="ECO:0008006" key="3">
    <source>
        <dbReference type="Google" id="ProtNLM"/>
    </source>
</evidence>
<dbReference type="EMBL" id="LFNG01000016">
    <property type="protein sequence ID" value="KMQ70578.1"/>
    <property type="molecule type" value="Genomic_DNA"/>
</dbReference>
<dbReference type="Pfam" id="PF08843">
    <property type="entry name" value="AbiEii"/>
    <property type="match status" value="1"/>
</dbReference>
<dbReference type="Proteomes" id="UP000035900">
    <property type="component" value="Unassembled WGS sequence"/>
</dbReference>
<organism evidence="1 2">
    <name type="scientific">Chryseobacterium koreense CCUG 49689</name>
    <dbReference type="NCBI Taxonomy" id="1304281"/>
    <lineage>
        <taxon>Bacteria</taxon>
        <taxon>Pseudomonadati</taxon>
        <taxon>Bacteroidota</taxon>
        <taxon>Flavobacteriia</taxon>
        <taxon>Flavobacteriales</taxon>
        <taxon>Weeksellaceae</taxon>
        <taxon>Chryseobacterium group</taxon>
        <taxon>Chryseobacterium</taxon>
    </lineage>
</organism>
<keyword evidence="2" id="KW-1185">Reference proteome</keyword>
<dbReference type="RefSeq" id="WP_048500224.1">
    <property type="nucleotide sequence ID" value="NZ_LFNG01000016.1"/>
</dbReference>
<protein>
    <recommendedName>
        <fullName evidence="3">Nucleotidyltransferase</fullName>
    </recommendedName>
</protein>
<comment type="caution">
    <text evidence="1">The sequence shown here is derived from an EMBL/GenBank/DDBJ whole genome shotgun (WGS) entry which is preliminary data.</text>
</comment>
<evidence type="ECO:0000313" key="1">
    <source>
        <dbReference type="EMBL" id="KMQ70578.1"/>
    </source>
</evidence>
<dbReference type="PATRIC" id="fig|1304281.5.peg.2511"/>
<accession>A0A0J7IWA3</accession>
<proteinExistence type="predicted"/>
<sequence>MLHKETVSTEMWELLQKLMKDEKLKDYFLVGGTALALRLGHRLSVDIDLFTTKDFDSKQMFKYLEEAYRSELIEDGLSNNTVLAFIGNIKVDVLTHNYPLVAPLEYNDGIRMVSNQDIGAMKLHAIHQSGERYKDFVDMAFLLEHAPLKNYLESYHQKYKQDPYWACIGLKTYDRIESFKGVGILKGKEKSFNEIKAILEKALKNPLEQATLQKQKEVQKTNKRRGFRR</sequence>
<gene>
    <name evidence="1" type="ORF">ACM44_11710</name>
</gene>
<dbReference type="STRING" id="1304281.ACM44_11710"/>
<dbReference type="InterPro" id="IPR014942">
    <property type="entry name" value="AbiEii"/>
</dbReference>